<dbReference type="PANTHER" id="PTHR24421">
    <property type="entry name" value="NITRATE/NITRITE SENSOR PROTEIN NARX-RELATED"/>
    <property type="match status" value="1"/>
</dbReference>
<dbReference type="InterPro" id="IPR011712">
    <property type="entry name" value="Sig_transdc_His_kin_sub3_dim/P"/>
</dbReference>
<reference evidence="8" key="1">
    <citation type="journal article" date="2019" name="Int. J. Syst. Evol. Microbiol.">
        <title>The Global Catalogue of Microorganisms (GCM) 10K type strain sequencing project: providing services to taxonomists for standard genome sequencing and annotation.</title>
        <authorList>
            <consortium name="The Broad Institute Genomics Platform"/>
            <consortium name="The Broad Institute Genome Sequencing Center for Infectious Disease"/>
            <person name="Wu L."/>
            <person name="Ma J."/>
        </authorList>
    </citation>
    <scope>NUCLEOTIDE SEQUENCE [LARGE SCALE GENOMIC DNA]</scope>
    <source>
        <strain evidence="8">NBRC 110608</strain>
    </source>
</reference>
<keyword evidence="5" id="KW-1133">Transmembrane helix</keyword>
<feature type="transmembrane region" description="Helical" evidence="5">
    <location>
        <begin position="208"/>
        <end position="231"/>
    </location>
</feature>
<evidence type="ECO:0000259" key="6">
    <source>
        <dbReference type="Pfam" id="PF07730"/>
    </source>
</evidence>
<keyword evidence="5" id="KW-0812">Transmembrane</keyword>
<keyword evidence="8" id="KW-1185">Reference proteome</keyword>
<gene>
    <name evidence="7" type="ORF">GCM10025872_03290</name>
</gene>
<protein>
    <submittedName>
        <fullName evidence="7">Two-component sensor histidine kinase</fullName>
    </submittedName>
</protein>
<evidence type="ECO:0000256" key="5">
    <source>
        <dbReference type="SAM" id="Phobius"/>
    </source>
</evidence>
<dbReference type="InterPro" id="IPR050482">
    <property type="entry name" value="Sensor_HK_TwoCompSys"/>
</dbReference>
<dbReference type="Pfam" id="PF07730">
    <property type="entry name" value="HisKA_3"/>
    <property type="match status" value="1"/>
</dbReference>
<keyword evidence="3" id="KW-0902">Two-component regulatory system</keyword>
<sequence>MARIRGSGVHFRVDIDPVRPGRPPDLTTGVRPGRPPESAESGCGGRAGTYDDGTEPGPSPGRTESAMRTVLRAQAAEARLVLGLCWALLLLGVGSAWSQLGSAEGEPFAGRLATALLASAGAVLFARLQLSVSRGGAALGRRWLAPLVMATSLAPLLWGSASPMLVVAWAAALLQRDLRRSLVSSGLLLAVLVWVFPRSRLAAMGTFADLFFELLLYTVVLVTATRLAVLLDELRLTREVLARRRVDAERERVGRDLHDIMGRTLVAASLRNQAALRALGDRDPAGSRELERLHDTIGRGQAQLRELTSGPVVTRLDEELETCRMLCERVQIELAVDVRREPPVEQAALVAQVVRQSVTDLLGHSRATRCRIVLDRDDFVTVVTVTNDGSVPREEPPASRPAGQLARAVVAAGGSIGTEHASGGLATRTVRLPIRSGVPA</sequence>
<feature type="domain" description="Signal transduction histidine kinase subgroup 3 dimerisation and phosphoacceptor" evidence="6">
    <location>
        <begin position="249"/>
        <end position="308"/>
    </location>
</feature>
<evidence type="ECO:0000313" key="8">
    <source>
        <dbReference type="Proteomes" id="UP001321421"/>
    </source>
</evidence>
<evidence type="ECO:0000256" key="2">
    <source>
        <dbReference type="ARBA" id="ARBA00022777"/>
    </source>
</evidence>
<evidence type="ECO:0000256" key="1">
    <source>
        <dbReference type="ARBA" id="ARBA00022679"/>
    </source>
</evidence>
<dbReference type="Proteomes" id="UP001321421">
    <property type="component" value="Chromosome"/>
</dbReference>
<keyword evidence="5" id="KW-0472">Membrane</keyword>
<keyword evidence="1" id="KW-0808">Transferase</keyword>
<proteinExistence type="predicted"/>
<accession>A0ABM8H7E5</accession>
<dbReference type="EMBL" id="AP027735">
    <property type="protein sequence ID" value="BDZ56672.1"/>
    <property type="molecule type" value="Genomic_DNA"/>
</dbReference>
<dbReference type="PANTHER" id="PTHR24421:SF63">
    <property type="entry name" value="SENSOR HISTIDINE KINASE DESK"/>
    <property type="match status" value="1"/>
</dbReference>
<dbReference type="Gene3D" id="1.20.5.1930">
    <property type="match status" value="1"/>
</dbReference>
<evidence type="ECO:0000313" key="7">
    <source>
        <dbReference type="EMBL" id="BDZ56672.1"/>
    </source>
</evidence>
<feature type="transmembrane region" description="Helical" evidence="5">
    <location>
        <begin position="178"/>
        <end position="196"/>
    </location>
</feature>
<organism evidence="7 8">
    <name type="scientific">Barrientosiimonas endolithica</name>
    <dbReference type="NCBI Taxonomy" id="1535208"/>
    <lineage>
        <taxon>Bacteria</taxon>
        <taxon>Bacillati</taxon>
        <taxon>Actinomycetota</taxon>
        <taxon>Actinomycetes</taxon>
        <taxon>Micrococcales</taxon>
        <taxon>Dermacoccaceae</taxon>
        <taxon>Barrientosiimonas</taxon>
    </lineage>
</organism>
<keyword evidence="2 7" id="KW-0418">Kinase</keyword>
<dbReference type="InterPro" id="IPR036890">
    <property type="entry name" value="HATPase_C_sf"/>
</dbReference>
<feature type="transmembrane region" description="Helical" evidence="5">
    <location>
        <begin position="147"/>
        <end position="172"/>
    </location>
</feature>
<feature type="transmembrane region" description="Helical" evidence="5">
    <location>
        <begin position="109"/>
        <end position="126"/>
    </location>
</feature>
<dbReference type="Gene3D" id="3.30.565.10">
    <property type="entry name" value="Histidine kinase-like ATPase, C-terminal domain"/>
    <property type="match status" value="1"/>
</dbReference>
<evidence type="ECO:0000256" key="3">
    <source>
        <dbReference type="ARBA" id="ARBA00023012"/>
    </source>
</evidence>
<dbReference type="GO" id="GO:0016301">
    <property type="term" value="F:kinase activity"/>
    <property type="evidence" value="ECO:0007669"/>
    <property type="project" value="UniProtKB-KW"/>
</dbReference>
<feature type="region of interest" description="Disordered" evidence="4">
    <location>
        <begin position="13"/>
        <end position="65"/>
    </location>
</feature>
<name>A0ABM8H7E5_9MICO</name>
<evidence type="ECO:0000256" key="4">
    <source>
        <dbReference type="SAM" id="MobiDB-lite"/>
    </source>
</evidence>
<feature type="transmembrane region" description="Helical" evidence="5">
    <location>
        <begin position="78"/>
        <end position="97"/>
    </location>
</feature>